<protein>
    <submittedName>
        <fullName evidence="1">Acetyl-CoA carboxylase biotin carboxyl carrier protein subunit</fullName>
    </submittedName>
</protein>
<accession>A0ABT6NHP8</accession>
<dbReference type="Proteomes" id="UP001158045">
    <property type="component" value="Unassembled WGS sequence"/>
</dbReference>
<reference evidence="1 2" key="1">
    <citation type="submission" date="2023-04" db="EMBL/GenBank/DDBJ databases">
        <title>Fusibacter bizertensis strain WBS, isolated from littoral bottom sediments of the Arctic seas - biochemical and genomic analysis.</title>
        <authorList>
            <person name="Brioukhanov A.L."/>
        </authorList>
    </citation>
    <scope>NUCLEOTIDE SEQUENCE [LARGE SCALE GENOMIC DNA]</scope>
    <source>
        <strain evidence="1 2">WBS</strain>
    </source>
</reference>
<comment type="caution">
    <text evidence="1">The sequence shown here is derived from an EMBL/GenBank/DDBJ whole genome shotgun (WGS) entry which is preliminary data.</text>
</comment>
<proteinExistence type="predicted"/>
<organism evidence="1 2">
    <name type="scientific">Fusibacter bizertensis</name>
    <dbReference type="NCBI Taxonomy" id="1488331"/>
    <lineage>
        <taxon>Bacteria</taxon>
        <taxon>Bacillati</taxon>
        <taxon>Bacillota</taxon>
        <taxon>Clostridia</taxon>
        <taxon>Eubacteriales</taxon>
        <taxon>Eubacteriales Family XII. Incertae Sedis</taxon>
        <taxon>Fusibacter</taxon>
    </lineage>
</organism>
<gene>
    <name evidence="1" type="ORF">QE109_17555</name>
</gene>
<dbReference type="EMBL" id="JARYZI010000036">
    <property type="protein sequence ID" value="MDH8679954.1"/>
    <property type="molecule type" value="Genomic_DNA"/>
</dbReference>
<evidence type="ECO:0000313" key="2">
    <source>
        <dbReference type="Proteomes" id="UP001158045"/>
    </source>
</evidence>
<feature type="non-terminal residue" evidence="1">
    <location>
        <position position="45"/>
    </location>
</feature>
<sequence>MKKFNISVNGTSYEVEVEEVGGAVSAPVSRPAQTAAPAPRAAAPA</sequence>
<name>A0ABT6NHP8_9FIRM</name>
<keyword evidence="2" id="KW-1185">Reference proteome</keyword>
<evidence type="ECO:0000313" key="1">
    <source>
        <dbReference type="EMBL" id="MDH8679954.1"/>
    </source>
</evidence>